<evidence type="ECO:0000256" key="1">
    <source>
        <dbReference type="ARBA" id="ARBA00004132"/>
    </source>
</evidence>
<gene>
    <name evidence="7" type="ORF">OSB1V03_LOCUS9931</name>
</gene>
<evidence type="ECO:0000259" key="5">
    <source>
        <dbReference type="PROSITE" id="PS51181"/>
    </source>
</evidence>
<dbReference type="SUPFAM" id="SSF52799">
    <property type="entry name" value="(Phosphotyrosine protein) phosphatases II"/>
    <property type="match status" value="1"/>
</dbReference>
<evidence type="ECO:0000313" key="7">
    <source>
        <dbReference type="EMBL" id="CAD7629515.1"/>
    </source>
</evidence>
<feature type="non-terminal residue" evidence="7">
    <location>
        <position position="1"/>
    </location>
</feature>
<evidence type="ECO:0000259" key="6">
    <source>
        <dbReference type="PROSITE" id="PS51182"/>
    </source>
</evidence>
<feature type="region of interest" description="Disordered" evidence="3">
    <location>
        <begin position="343"/>
        <end position="369"/>
    </location>
</feature>
<organism evidence="7">
    <name type="scientific">Medioppia subpectinata</name>
    <dbReference type="NCBI Taxonomy" id="1979941"/>
    <lineage>
        <taxon>Eukaryota</taxon>
        <taxon>Metazoa</taxon>
        <taxon>Ecdysozoa</taxon>
        <taxon>Arthropoda</taxon>
        <taxon>Chelicerata</taxon>
        <taxon>Arachnida</taxon>
        <taxon>Acari</taxon>
        <taxon>Acariformes</taxon>
        <taxon>Sarcoptiformes</taxon>
        <taxon>Oribatida</taxon>
        <taxon>Brachypylina</taxon>
        <taxon>Oppioidea</taxon>
        <taxon>Oppiidae</taxon>
        <taxon>Medioppia</taxon>
    </lineage>
</organism>
<dbReference type="SMART" id="SM00271">
    <property type="entry name" value="DnaJ"/>
    <property type="match status" value="1"/>
</dbReference>
<feature type="domain" description="C2 tensin-type" evidence="6">
    <location>
        <begin position="153"/>
        <end position="300"/>
    </location>
</feature>
<evidence type="ECO:0000256" key="3">
    <source>
        <dbReference type="SAM" id="MobiDB-lite"/>
    </source>
</evidence>
<dbReference type="EMBL" id="OC861516">
    <property type="protein sequence ID" value="CAD7629515.1"/>
    <property type="molecule type" value="Genomic_DNA"/>
</dbReference>
<feature type="domain" description="J" evidence="4">
    <location>
        <begin position="677"/>
        <end position="737"/>
    </location>
</feature>
<dbReference type="Gene3D" id="1.10.287.110">
    <property type="entry name" value="DnaJ domain"/>
    <property type="match status" value="1"/>
</dbReference>
<dbReference type="PROSITE" id="PS51182">
    <property type="entry name" value="C2_TENSIN"/>
    <property type="match status" value="1"/>
</dbReference>
<protein>
    <submittedName>
        <fullName evidence="7">Uncharacterized protein</fullName>
    </submittedName>
</protein>
<dbReference type="PROSITE" id="PS50076">
    <property type="entry name" value="DNAJ_2"/>
    <property type="match status" value="1"/>
</dbReference>
<dbReference type="Proteomes" id="UP000759131">
    <property type="component" value="Unassembled WGS sequence"/>
</dbReference>
<dbReference type="Gene3D" id="3.90.190.10">
    <property type="entry name" value="Protein tyrosine phosphatase superfamily"/>
    <property type="match status" value="1"/>
</dbReference>
<dbReference type="InterPro" id="IPR001623">
    <property type="entry name" value="DnaJ_domain"/>
</dbReference>
<dbReference type="Gene3D" id="2.60.40.1110">
    <property type="match status" value="1"/>
</dbReference>
<sequence>LESAYRNHIEDVKAFLESKNAPYIVVNISGRSYGYNRFGSQIKVFEGGITWKDAKHSPTLVSILSLCQLIQKWMSSDKKNITVIHCMDGKVNSALLTTALVLWIDLFGDYRTALNFFAVKRMPIELTPSQSRYLSYVSRLCDKQSMKCSSRSDTFVIIKSIAMKGVPLFTKLRDGCRPFIEIFMNGEIRIGSTANDYEKLRPYSRASDNTVLWNEIRVQCDSKADILLVISHARSTIGSKMLQSKMTAIRMSSVQFNLFFEHKGVVGQHVLKFDVNSLDDIEELDRYPKDFQVIIEYELQTNCSNGSQTSAKPKNFEEYEATSEPICIFSNELELEECQEMFASKTEKPVKPERPAPQRPPPPREAIISSEPQLVANISKSKGESPPNEGFFETLDWEENRFSDKSEEFTLDDNIMNEKPKPARPPVNDLLLNLSIDETTTQKQNTVLTNSELPNDLFGTTDPQMDLFTETNIIPNNVGIDSNVNLLQDLDFMSANTGPPMAAFDANNVLKPSPPVITPTSPLSGGMAFNASLQRNTSTPNLTILDPLAQLGSFLTSTVTTTAPNIPRVNSYSTFQTANLPKPDYNRSNFNEVKNTTTSTACNAKVLGNAFEDLLGGFKPTQNETTNKSISQMRDEEMLKDGTIDPMRLKVMKWKEGKTRNIRALLCSLNVIIWEGCNWQPIGMHQLVTASDVKKFYRKACLAVHPDKLVGTEHEEMAKLVFMELNDAWMEFEKQIQ</sequence>
<dbReference type="FunFam" id="1.10.287.110:FF:000002">
    <property type="entry name" value="putative tyrosine-protein phosphatase auxilin isoform X2"/>
    <property type="match status" value="1"/>
</dbReference>
<dbReference type="InterPro" id="IPR029023">
    <property type="entry name" value="Tensin_phosphatase"/>
</dbReference>
<dbReference type="SMART" id="SM01326">
    <property type="entry name" value="PTEN_C2"/>
    <property type="match status" value="1"/>
</dbReference>
<proteinExistence type="predicted"/>
<feature type="compositionally biased region" description="Basic and acidic residues" evidence="3">
    <location>
        <begin position="345"/>
        <end position="356"/>
    </location>
</feature>
<dbReference type="AlphaFoldDB" id="A0A7R9KWE1"/>
<dbReference type="GO" id="GO:0072318">
    <property type="term" value="P:clathrin coat disassembly"/>
    <property type="evidence" value="ECO:0007669"/>
    <property type="project" value="TreeGrafter"/>
</dbReference>
<dbReference type="InterPro" id="IPR029021">
    <property type="entry name" value="Prot-tyrosine_phosphatase-like"/>
</dbReference>
<accession>A0A7R9KWE1</accession>
<dbReference type="OrthoDB" id="1717591at2759"/>
<evidence type="ECO:0000313" key="8">
    <source>
        <dbReference type="Proteomes" id="UP000759131"/>
    </source>
</evidence>
<dbReference type="GO" id="GO:0030276">
    <property type="term" value="F:clathrin binding"/>
    <property type="evidence" value="ECO:0007669"/>
    <property type="project" value="TreeGrafter"/>
</dbReference>
<dbReference type="GO" id="GO:0030136">
    <property type="term" value="C:clathrin-coated vesicle"/>
    <property type="evidence" value="ECO:0007669"/>
    <property type="project" value="UniProtKB-SubCell"/>
</dbReference>
<evidence type="ECO:0000256" key="2">
    <source>
        <dbReference type="ARBA" id="ARBA00023329"/>
    </source>
</evidence>
<name>A0A7R9KWE1_9ACAR</name>
<dbReference type="Pfam" id="PF10409">
    <property type="entry name" value="PTEN_C2"/>
    <property type="match status" value="1"/>
</dbReference>
<dbReference type="PANTHER" id="PTHR23172:SF19">
    <property type="entry name" value="J DOMAIN-CONTAINING PROTEIN"/>
    <property type="match status" value="1"/>
</dbReference>
<dbReference type="CDD" id="cd06257">
    <property type="entry name" value="DnaJ"/>
    <property type="match status" value="1"/>
</dbReference>
<dbReference type="InterPro" id="IPR014020">
    <property type="entry name" value="Tensin_C2-dom"/>
</dbReference>
<keyword evidence="8" id="KW-1185">Reference proteome</keyword>
<feature type="domain" description="Phosphatase tensin-type" evidence="5">
    <location>
        <begin position="1"/>
        <end position="144"/>
    </location>
</feature>
<evidence type="ECO:0000259" key="4">
    <source>
        <dbReference type="PROSITE" id="PS50076"/>
    </source>
</evidence>
<dbReference type="EMBL" id="CAJPIZ010006941">
    <property type="protein sequence ID" value="CAG2109945.1"/>
    <property type="molecule type" value="Genomic_DNA"/>
</dbReference>
<dbReference type="SUPFAM" id="SSF46565">
    <property type="entry name" value="Chaperone J-domain"/>
    <property type="match status" value="1"/>
</dbReference>
<dbReference type="PANTHER" id="PTHR23172">
    <property type="entry name" value="AUXILIN/CYCLIN G-ASSOCIATED KINASE-RELATED"/>
    <property type="match status" value="1"/>
</dbReference>
<comment type="subcellular location">
    <subcellularLocation>
        <location evidence="1">Cytoplasmic vesicle</location>
        <location evidence="1">Clathrin-coated vesicle</location>
    </subcellularLocation>
</comment>
<dbReference type="PROSITE" id="PS51181">
    <property type="entry name" value="PPASE_TENSIN"/>
    <property type="match status" value="1"/>
</dbReference>
<dbReference type="GO" id="GO:0072583">
    <property type="term" value="P:clathrin-dependent endocytosis"/>
    <property type="evidence" value="ECO:0007669"/>
    <property type="project" value="TreeGrafter"/>
</dbReference>
<reference evidence="7" key="1">
    <citation type="submission" date="2020-11" db="EMBL/GenBank/DDBJ databases">
        <authorList>
            <person name="Tran Van P."/>
        </authorList>
    </citation>
    <scope>NUCLEOTIDE SEQUENCE</scope>
</reference>
<dbReference type="InterPro" id="IPR036869">
    <property type="entry name" value="J_dom_sf"/>
</dbReference>
<keyword evidence="2" id="KW-0968">Cytoplasmic vesicle</keyword>